<reference evidence="1" key="1">
    <citation type="submission" date="2021-06" db="EMBL/GenBank/DDBJ databases">
        <title>Complete genome sequence of Stenotrophomonas maltophilia phage Philippe.</title>
        <authorList>
            <person name="Vallavanatt I."/>
            <person name="Bartz M."/>
            <person name="Clark J."/>
            <person name="Burrowes B."/>
            <person name="Liu M."/>
            <person name="Gill J."/>
        </authorList>
    </citation>
    <scope>NUCLEOTIDE SEQUENCE</scope>
</reference>
<gene>
    <name evidence="1" type="ORF">CPT_Philippe_040</name>
</gene>
<evidence type="ECO:0000313" key="1">
    <source>
        <dbReference type="EMBL" id="QYW02239.1"/>
    </source>
</evidence>
<proteinExistence type="predicted"/>
<dbReference type="Gene3D" id="3.40.50.300">
    <property type="entry name" value="P-loop containing nucleotide triphosphate hydrolases"/>
    <property type="match status" value="1"/>
</dbReference>
<sequence length="358" mass="40112">MANGYSYKVNARQLTPLIIQAVGAGLVPFVQASPGVGKSSVMRAVADKYRLKMIDHRLAASMPEDFNGLPRFENGRAYFSPFSDLFPLEGDRLPGNVELTDGTFQEPTHEGWMLFLDEMNQASKAVQAASYKLILDKMVGQHRLHPKCVITAAGNLTTDRALASNLGTALQSRLIHFEMEVSHKVWLEDVAYANDYDFRVIAFLSQYPNKLMDFDPEHENKTFCCPRTWEFVNAMIKDQPVSDKITPLLAGTITEGVAVEFVQFCQVIDKMVKVTEVLAGPDSCRLPEGPSATWATVAALMENTTMENFDKVAKYAERLDMDFRLLYFRGAIFRNKLLASTPTFAQVRVRLAKYLTAD</sequence>
<evidence type="ECO:0000313" key="2">
    <source>
        <dbReference type="Proteomes" id="UP000827261"/>
    </source>
</evidence>
<name>A0AAE7WMJ8_9CAUD</name>
<protein>
    <submittedName>
        <fullName evidence="1">AAA-ATPase</fullName>
    </submittedName>
</protein>
<dbReference type="SUPFAM" id="SSF52540">
    <property type="entry name" value="P-loop containing nucleoside triphosphate hydrolases"/>
    <property type="match status" value="1"/>
</dbReference>
<organism evidence="1 2">
    <name type="scientific">Stenotrophomonas phage Philippe</name>
    <dbReference type="NCBI Taxonomy" id="2859655"/>
    <lineage>
        <taxon>Viruses</taxon>
        <taxon>Duplodnaviria</taxon>
        <taxon>Heunggongvirae</taxon>
        <taxon>Uroviricota</taxon>
        <taxon>Caudoviricetes</taxon>
        <taxon>Schitoviridae</taxon>
        <taxon>Philippevirus</taxon>
        <taxon>Philippevirus philippe</taxon>
    </lineage>
</organism>
<accession>A0AAE7WMJ8</accession>
<dbReference type="Proteomes" id="UP000827261">
    <property type="component" value="Segment"/>
</dbReference>
<dbReference type="EMBL" id="MZ326861">
    <property type="protein sequence ID" value="QYW02239.1"/>
    <property type="molecule type" value="Genomic_DNA"/>
</dbReference>
<dbReference type="InterPro" id="IPR027417">
    <property type="entry name" value="P-loop_NTPase"/>
</dbReference>
<keyword evidence="2" id="KW-1185">Reference proteome</keyword>